<name>A0A6L6ZLM0_ECOLX</name>
<evidence type="ECO:0000313" key="3">
    <source>
        <dbReference type="Proteomes" id="UP000487258"/>
    </source>
</evidence>
<sequence length="77" mass="8776">MAENEPLHPAVNPDLYVNLDEQREGYAPFESRGWDVLTQNLSGEGQTDPGQAPNQNPRQRPRGSVGERRWLRRHGLI</sequence>
<organism evidence="2 3">
    <name type="scientific">Escherichia coli</name>
    <dbReference type="NCBI Taxonomy" id="562"/>
    <lineage>
        <taxon>Bacteria</taxon>
        <taxon>Pseudomonadati</taxon>
        <taxon>Pseudomonadota</taxon>
        <taxon>Gammaproteobacteria</taxon>
        <taxon>Enterobacterales</taxon>
        <taxon>Enterobacteriaceae</taxon>
        <taxon>Escherichia</taxon>
    </lineage>
</organism>
<evidence type="ECO:0000256" key="1">
    <source>
        <dbReference type="SAM" id="MobiDB-lite"/>
    </source>
</evidence>
<feature type="compositionally biased region" description="Polar residues" evidence="1">
    <location>
        <begin position="40"/>
        <end position="58"/>
    </location>
</feature>
<feature type="region of interest" description="Disordered" evidence="1">
    <location>
        <begin position="40"/>
        <end position="77"/>
    </location>
</feature>
<protein>
    <submittedName>
        <fullName evidence="2">Uncharacterized protein</fullName>
    </submittedName>
</protein>
<dbReference type="RefSeq" id="WP_160445366.1">
    <property type="nucleotide sequence ID" value="NZ_WTMY01000009.1"/>
</dbReference>
<comment type="caution">
    <text evidence="2">The sequence shown here is derived from an EMBL/GenBank/DDBJ whole genome shotgun (WGS) entry which is preliminary data.</text>
</comment>
<dbReference type="AlphaFoldDB" id="A0A6L6ZLM0"/>
<dbReference type="EMBL" id="WTMY01000009">
    <property type="protein sequence ID" value="MWL44366.1"/>
    <property type="molecule type" value="Genomic_DNA"/>
</dbReference>
<dbReference type="Proteomes" id="UP000487258">
    <property type="component" value="Unassembled WGS sequence"/>
</dbReference>
<proteinExistence type="predicted"/>
<gene>
    <name evidence="2" type="ORF">GQM04_02195</name>
</gene>
<accession>A0A6L6ZLM0</accession>
<reference evidence="2 3" key="1">
    <citation type="submission" date="2019-12" db="EMBL/GenBank/DDBJ databases">
        <title>Enteriobacteria Tanzani isolates_10432.</title>
        <authorList>
            <person name="Subbiah M."/>
            <person name="Call D."/>
        </authorList>
    </citation>
    <scope>NUCLEOTIDE SEQUENCE [LARGE SCALE GENOMIC DNA]</scope>
    <source>
        <strain evidence="2 3">10432wF6</strain>
    </source>
</reference>
<evidence type="ECO:0000313" key="2">
    <source>
        <dbReference type="EMBL" id="MWL44366.1"/>
    </source>
</evidence>